<feature type="transmembrane region" description="Helical" evidence="2">
    <location>
        <begin position="37"/>
        <end position="56"/>
    </location>
</feature>
<dbReference type="NCBIfam" id="TIGR04183">
    <property type="entry name" value="Por_Secre_tail"/>
    <property type="match status" value="1"/>
</dbReference>
<dbReference type="InterPro" id="IPR043744">
    <property type="entry name" value="DUF5689"/>
</dbReference>
<sequence>MTVDKTQYYLNIKSSCKAIIQRFKPIYLHKIHTMKQIYSMIAMLLFTAVAFAQQPIITTVLDGDCSGGTPKMIEIYANGTVDFSQYTLQTEKNTNTEFGADLSLADAGVVTDGFIYVTTTNSLAADEGETSAFASEFPSLSDAIVLTGGAADGNGDDRFRIIDAQMTVIDQYGESGVNGDNEIWDYTDSYATRINGTGPDGGFNPGNWNYAGRAALNNLGVCQGQAETFESIIGTIGQFSTTGSTEPSLSILSPANGATLTDGALESTISVSNFTLSSSATAGDGDGYIVYQLDTEDAVNKFDTDPITISGIAPGEHTLVVRLVDNSGADVSEATTQSVTFTVPSQQAINSIADLRSQDVGGDTVFTLNSEAIVTRTEGFRNQKYIEDETGAILIDDPQNVIPDGVYEEGDGITGLSGTLGEFRGLLQFTPTEDPGAPSSSDNVITPQEVSLAELAQNSEEYESELVTIIEEVEFTDADGERTFTNNDNLTISDGTTNFLVRNFFGEDFTDEVVPDGFGSITGIVRQDDNVQAGAYAISPRNADDIETLTLSNGSVEAGLFTVYPNPANDVLNITAANGNAVDVIIYSALGQEVISQKAVSSSINVNNLRSGLYVVKITQDNASQTRKLVIK</sequence>
<keyword evidence="2" id="KW-1133">Transmembrane helix</keyword>
<evidence type="ECO:0000313" key="5">
    <source>
        <dbReference type="EMBL" id="AZQ42889.1"/>
    </source>
</evidence>
<evidence type="ECO:0000313" key="6">
    <source>
        <dbReference type="Proteomes" id="UP000279600"/>
    </source>
</evidence>
<dbReference type="InterPro" id="IPR026444">
    <property type="entry name" value="Secre_tail"/>
</dbReference>
<reference evidence="5 6" key="1">
    <citation type="submission" date="2018-12" db="EMBL/GenBank/DDBJ databases">
        <title>Complete genome of Nonlabens sp. MJ115.</title>
        <authorList>
            <person name="Choi H.S."/>
            <person name="Jung J."/>
        </authorList>
    </citation>
    <scope>NUCLEOTIDE SEQUENCE [LARGE SCALE GENOMIC DNA]</scope>
    <source>
        <strain evidence="5 6">MJ115</strain>
    </source>
</reference>
<dbReference type="OrthoDB" id="1056765at2"/>
<evidence type="ECO:0000259" key="4">
    <source>
        <dbReference type="Pfam" id="PF18962"/>
    </source>
</evidence>
<dbReference type="Pfam" id="PF18942">
    <property type="entry name" value="DUF5689"/>
    <property type="match status" value="1"/>
</dbReference>
<feature type="domain" description="DUF5689" evidence="3">
    <location>
        <begin position="440"/>
        <end position="546"/>
    </location>
</feature>
<keyword evidence="2" id="KW-0812">Transmembrane</keyword>
<dbReference type="InterPro" id="IPR013783">
    <property type="entry name" value="Ig-like_fold"/>
</dbReference>
<evidence type="ECO:0000259" key="3">
    <source>
        <dbReference type="Pfam" id="PF18942"/>
    </source>
</evidence>
<protein>
    <submittedName>
        <fullName evidence="5">T9SS type A sorting domain-containing protein</fullName>
    </submittedName>
</protein>
<dbReference type="Pfam" id="PF18962">
    <property type="entry name" value="Por_Secre_tail"/>
    <property type="match status" value="1"/>
</dbReference>
<dbReference type="KEGG" id="noj:EJ995_01040"/>
<name>A0A3S9MUN4_9FLAO</name>
<gene>
    <name evidence="5" type="ORF">EJ995_01040</name>
</gene>
<feature type="domain" description="Secretion system C-terminal sorting" evidence="4">
    <location>
        <begin position="563"/>
        <end position="631"/>
    </location>
</feature>
<accession>A0A3S9MUN4</accession>
<proteinExistence type="predicted"/>
<dbReference type="Proteomes" id="UP000279600">
    <property type="component" value="Chromosome"/>
</dbReference>
<dbReference type="AlphaFoldDB" id="A0A3S9MUN4"/>
<keyword evidence="6" id="KW-1185">Reference proteome</keyword>
<dbReference type="EMBL" id="CP034549">
    <property type="protein sequence ID" value="AZQ42889.1"/>
    <property type="molecule type" value="Genomic_DNA"/>
</dbReference>
<evidence type="ECO:0000256" key="1">
    <source>
        <dbReference type="ARBA" id="ARBA00022729"/>
    </source>
</evidence>
<evidence type="ECO:0000256" key="2">
    <source>
        <dbReference type="SAM" id="Phobius"/>
    </source>
</evidence>
<keyword evidence="2" id="KW-0472">Membrane</keyword>
<keyword evidence="1" id="KW-0732">Signal</keyword>
<organism evidence="5 6">
    <name type="scientific">Nonlabens ponticola</name>
    <dbReference type="NCBI Taxonomy" id="2496866"/>
    <lineage>
        <taxon>Bacteria</taxon>
        <taxon>Pseudomonadati</taxon>
        <taxon>Bacteroidota</taxon>
        <taxon>Flavobacteriia</taxon>
        <taxon>Flavobacteriales</taxon>
        <taxon>Flavobacteriaceae</taxon>
        <taxon>Nonlabens</taxon>
    </lineage>
</organism>
<dbReference type="Gene3D" id="2.60.40.10">
    <property type="entry name" value="Immunoglobulins"/>
    <property type="match status" value="1"/>
</dbReference>